<name>A0ABN0MPN3_CHLPS</name>
<dbReference type="EMBL" id="ATLC01000045">
    <property type="protein sequence ID" value="EPJ28236.1"/>
    <property type="molecule type" value="Genomic_DNA"/>
</dbReference>
<reference evidence="1 2" key="1">
    <citation type="submission" date="2013-04" db="EMBL/GenBank/DDBJ databases">
        <title>Genome sequence of Chlamydia psittaci 99DC5.</title>
        <authorList>
            <person name="Huot-Creasy H."/>
            <person name="McCracken C.L."/>
            <person name="Humphries M."/>
            <person name="Sachse K."/>
            <person name="Laroucau K."/>
            <person name="Bavoil P."/>
            <person name="Myers G.S."/>
        </authorList>
    </citation>
    <scope>NUCLEOTIDE SEQUENCE [LARGE SCALE GENOMIC DNA]</scope>
    <source>
        <strain evidence="1 2">99DC5</strain>
    </source>
</reference>
<sequence length="60" mass="7055">MVGFKLQPFLGYLKLIKHTVFLCCTYPQSQHTKQILGLRHLFSSQETTGKMLLQRYFVVH</sequence>
<accession>A0ABN0MPN3</accession>
<comment type="caution">
    <text evidence="1">The sequence shown here is derived from an EMBL/GenBank/DDBJ whole genome shotgun (WGS) entry which is preliminary data.</text>
</comment>
<organism evidence="1 2">
    <name type="scientific">Chlamydia psittaci 99DC5</name>
    <dbReference type="NCBI Taxonomy" id="1112251"/>
    <lineage>
        <taxon>Bacteria</taxon>
        <taxon>Pseudomonadati</taxon>
        <taxon>Chlamydiota</taxon>
        <taxon>Chlamydiia</taxon>
        <taxon>Chlamydiales</taxon>
        <taxon>Chlamydiaceae</taxon>
        <taxon>Chlamydia/Chlamydophila group</taxon>
        <taxon>Chlamydia</taxon>
    </lineage>
</organism>
<evidence type="ECO:0000313" key="2">
    <source>
        <dbReference type="Proteomes" id="UP000014627"/>
    </source>
</evidence>
<protein>
    <submittedName>
        <fullName evidence="1">Uncharacterized protein</fullName>
    </submittedName>
</protein>
<dbReference type="Proteomes" id="UP000014627">
    <property type="component" value="Unassembled WGS sequence"/>
</dbReference>
<evidence type="ECO:0000313" key="1">
    <source>
        <dbReference type="EMBL" id="EPJ28236.1"/>
    </source>
</evidence>
<keyword evidence="2" id="KW-1185">Reference proteome</keyword>
<gene>
    <name evidence="1" type="ORF">CP99DC5_0552</name>
</gene>
<proteinExistence type="predicted"/>